<dbReference type="GO" id="GO:0005886">
    <property type="term" value="C:plasma membrane"/>
    <property type="evidence" value="ECO:0007669"/>
    <property type="project" value="UniProtKB-SubCell"/>
</dbReference>
<dbReference type="EMBL" id="JANCLT010000005">
    <property type="protein sequence ID" value="MCP8969295.1"/>
    <property type="molecule type" value="Genomic_DNA"/>
</dbReference>
<evidence type="ECO:0000259" key="8">
    <source>
        <dbReference type="Pfam" id="PF04239"/>
    </source>
</evidence>
<proteinExistence type="inferred from homology"/>
<keyword evidence="11" id="KW-1185">Reference proteome</keyword>
<accession>A0AA42BPM5</accession>
<name>A0AA42BPM5_9BACI</name>
<evidence type="ECO:0000256" key="6">
    <source>
        <dbReference type="ARBA" id="ARBA00023136"/>
    </source>
</evidence>
<organism evidence="10 11">
    <name type="scientific">Ectobacillus ponti</name>
    <dbReference type="NCBI Taxonomy" id="2961894"/>
    <lineage>
        <taxon>Bacteria</taxon>
        <taxon>Bacillati</taxon>
        <taxon>Bacillota</taxon>
        <taxon>Bacilli</taxon>
        <taxon>Bacillales</taxon>
        <taxon>Bacillaceae</taxon>
        <taxon>Ectobacillus</taxon>
    </lineage>
</organism>
<reference evidence="10" key="1">
    <citation type="submission" date="2022-07" db="EMBL/GenBank/DDBJ databases">
        <authorList>
            <person name="Li W.-J."/>
            <person name="Deng Q.-Q."/>
        </authorList>
    </citation>
    <scope>NUCLEOTIDE SEQUENCE</scope>
    <source>
        <strain evidence="10">SYSU M60031</strain>
    </source>
</reference>
<feature type="domain" description="YetF C-terminal" evidence="8">
    <location>
        <begin position="81"/>
        <end position="217"/>
    </location>
</feature>
<dbReference type="Pfam" id="PF20730">
    <property type="entry name" value="YetF_N"/>
    <property type="match status" value="1"/>
</dbReference>
<dbReference type="PANTHER" id="PTHR34582:SF7">
    <property type="entry name" value="UPF0702 TRANSMEMBRANE PROTEIN YDFS"/>
    <property type="match status" value="1"/>
</dbReference>
<comment type="caution">
    <text evidence="10">The sequence shown here is derived from an EMBL/GenBank/DDBJ whole genome shotgun (WGS) entry which is preliminary data.</text>
</comment>
<sequence>MNIFELAARVVLTFLILLALTRIMGRKEISQLTFFNFVSAITLGAIGGAVVIDPSLNLRDGLLALIGWSIVTIAMGFLHIKSRGARKLLEGEPVVVMKDGKILEGALRKLRLDLDALTVLLREKDVFSFSDVSYAILEVDGKLSVVKKENQETAPAPSIHISGIKQHVLPVALEIVSDGTLNQENAGRLHITKEWLEQQLRQIGILSLADVFYAEVQQDGTLYVDRRQDLLHESR</sequence>
<dbReference type="InterPro" id="IPR007353">
    <property type="entry name" value="DUF421"/>
</dbReference>
<evidence type="ECO:0000313" key="11">
    <source>
        <dbReference type="Proteomes" id="UP001156102"/>
    </source>
</evidence>
<gene>
    <name evidence="10" type="ORF">NK662_12170</name>
</gene>
<keyword evidence="4 7" id="KW-0812">Transmembrane</keyword>
<comment type="similarity">
    <text evidence="2">Belongs to the UPF0702 family.</text>
</comment>
<keyword evidence="5 7" id="KW-1133">Transmembrane helix</keyword>
<feature type="domain" description="YetF-like N-terminal transmembrane" evidence="9">
    <location>
        <begin position="5"/>
        <end position="77"/>
    </location>
</feature>
<dbReference type="Pfam" id="PF04239">
    <property type="entry name" value="DUF421"/>
    <property type="match status" value="1"/>
</dbReference>
<dbReference type="InterPro" id="IPR048454">
    <property type="entry name" value="YetF_N"/>
</dbReference>
<dbReference type="Gene3D" id="3.30.240.20">
    <property type="entry name" value="bsu07140 like domains"/>
    <property type="match status" value="2"/>
</dbReference>
<dbReference type="Proteomes" id="UP001156102">
    <property type="component" value="Unassembled WGS sequence"/>
</dbReference>
<protein>
    <submittedName>
        <fullName evidence="10">DUF421 domain-containing protein</fullName>
    </submittedName>
</protein>
<comment type="subcellular location">
    <subcellularLocation>
        <location evidence="1">Cell membrane</location>
        <topology evidence="1">Multi-pass membrane protein</topology>
    </subcellularLocation>
</comment>
<feature type="transmembrane region" description="Helical" evidence="7">
    <location>
        <begin position="6"/>
        <end position="25"/>
    </location>
</feature>
<dbReference type="PANTHER" id="PTHR34582">
    <property type="entry name" value="UPF0702 TRANSMEMBRANE PROTEIN YCAP"/>
    <property type="match status" value="1"/>
</dbReference>
<keyword evidence="6 7" id="KW-0472">Membrane</keyword>
<dbReference type="AlphaFoldDB" id="A0AA42BPM5"/>
<feature type="transmembrane region" description="Helical" evidence="7">
    <location>
        <begin position="32"/>
        <end position="50"/>
    </location>
</feature>
<feature type="transmembrane region" description="Helical" evidence="7">
    <location>
        <begin position="62"/>
        <end position="80"/>
    </location>
</feature>
<dbReference type="InterPro" id="IPR023090">
    <property type="entry name" value="UPF0702_alpha/beta_dom_sf"/>
</dbReference>
<evidence type="ECO:0000256" key="4">
    <source>
        <dbReference type="ARBA" id="ARBA00022692"/>
    </source>
</evidence>
<evidence type="ECO:0000313" key="10">
    <source>
        <dbReference type="EMBL" id="MCP8969295.1"/>
    </source>
</evidence>
<dbReference type="RefSeq" id="WP_254759204.1">
    <property type="nucleotide sequence ID" value="NZ_JANCLT010000005.1"/>
</dbReference>
<evidence type="ECO:0000256" key="3">
    <source>
        <dbReference type="ARBA" id="ARBA00022475"/>
    </source>
</evidence>
<evidence type="ECO:0000256" key="5">
    <source>
        <dbReference type="ARBA" id="ARBA00022989"/>
    </source>
</evidence>
<evidence type="ECO:0000256" key="1">
    <source>
        <dbReference type="ARBA" id="ARBA00004651"/>
    </source>
</evidence>
<evidence type="ECO:0000256" key="2">
    <source>
        <dbReference type="ARBA" id="ARBA00006448"/>
    </source>
</evidence>
<keyword evidence="3" id="KW-1003">Cell membrane</keyword>
<evidence type="ECO:0000259" key="9">
    <source>
        <dbReference type="Pfam" id="PF20730"/>
    </source>
</evidence>
<evidence type="ECO:0000256" key="7">
    <source>
        <dbReference type="SAM" id="Phobius"/>
    </source>
</evidence>